<keyword evidence="2" id="KW-1185">Reference proteome</keyword>
<dbReference type="EMBL" id="JBHSPH010000001">
    <property type="protein sequence ID" value="MFC5860703.1"/>
    <property type="molecule type" value="Genomic_DNA"/>
</dbReference>
<dbReference type="RefSeq" id="WP_263335318.1">
    <property type="nucleotide sequence ID" value="NZ_JAGSYH010000002.1"/>
</dbReference>
<dbReference type="Proteomes" id="UP001596091">
    <property type="component" value="Unassembled WGS sequence"/>
</dbReference>
<reference evidence="2" key="1">
    <citation type="journal article" date="2019" name="Int. J. Syst. Evol. Microbiol.">
        <title>The Global Catalogue of Microorganisms (GCM) 10K type strain sequencing project: providing services to taxonomists for standard genome sequencing and annotation.</title>
        <authorList>
            <consortium name="The Broad Institute Genomics Platform"/>
            <consortium name="The Broad Institute Genome Sequencing Center for Infectious Disease"/>
            <person name="Wu L."/>
            <person name="Ma J."/>
        </authorList>
    </citation>
    <scope>NUCLEOTIDE SEQUENCE [LARGE SCALE GENOMIC DNA]</scope>
    <source>
        <strain evidence="2">JCM 4087</strain>
    </source>
</reference>
<protein>
    <submittedName>
        <fullName evidence="1">Uncharacterized protein</fullName>
    </submittedName>
</protein>
<organism evidence="1 2">
    <name type="scientific">Acidicapsa dinghuensis</name>
    <dbReference type="NCBI Taxonomy" id="2218256"/>
    <lineage>
        <taxon>Bacteria</taxon>
        <taxon>Pseudomonadati</taxon>
        <taxon>Acidobacteriota</taxon>
        <taxon>Terriglobia</taxon>
        <taxon>Terriglobales</taxon>
        <taxon>Acidobacteriaceae</taxon>
        <taxon>Acidicapsa</taxon>
    </lineage>
</organism>
<evidence type="ECO:0000313" key="1">
    <source>
        <dbReference type="EMBL" id="MFC5860703.1"/>
    </source>
</evidence>
<evidence type="ECO:0000313" key="2">
    <source>
        <dbReference type="Proteomes" id="UP001596091"/>
    </source>
</evidence>
<name>A0ABW1E9H2_9BACT</name>
<gene>
    <name evidence="1" type="ORF">ACFPT7_00195</name>
</gene>
<sequence>MLERTGTQAGLWTAVEMSVACDAEKMQRQGNVPWGTFLANREGWKETERIAPRGAIQVGVMFHVKQLRRDAKGEIALRGAIPELGFGCWSVPRGAICGLAERGTMASALLYVEQCTANGNKLH</sequence>
<comment type="caution">
    <text evidence="1">The sequence shown here is derived from an EMBL/GenBank/DDBJ whole genome shotgun (WGS) entry which is preliminary data.</text>
</comment>
<proteinExistence type="predicted"/>
<accession>A0ABW1E9H2</accession>